<feature type="transmembrane region" description="Helical" evidence="1">
    <location>
        <begin position="272"/>
        <end position="292"/>
    </location>
</feature>
<evidence type="ECO:0008006" key="4">
    <source>
        <dbReference type="Google" id="ProtNLM"/>
    </source>
</evidence>
<feature type="transmembrane region" description="Helical" evidence="1">
    <location>
        <begin position="388"/>
        <end position="405"/>
    </location>
</feature>
<proteinExistence type="predicted"/>
<keyword evidence="1" id="KW-1133">Transmembrane helix</keyword>
<dbReference type="RefSeq" id="WP_126006551.1">
    <property type="nucleotide sequence ID" value="NZ_CP032509.1"/>
</dbReference>
<feature type="transmembrane region" description="Helical" evidence="1">
    <location>
        <begin position="241"/>
        <end position="260"/>
    </location>
</feature>
<dbReference type="Proteomes" id="UP000268192">
    <property type="component" value="Chromosome"/>
</dbReference>
<dbReference type="OrthoDB" id="1082056at2"/>
<sequence>MAAGTADGIAERAGPKTGTPITSRVGVFWPTLATFVMAFAVLVARRFDDGDYVGADNDDVMRLVQVRDLLAGQGWFDFTQYRLGLEAGTDMHWSRLVDLPIANLITLFQAIAPGATGEALALAAWPALLLLALLSALALSFRSEGPHAVVAVLFLGAMYTVGINRFSPGAIDHHNVQLVLLAAMAGGLLRREPSRAAFAVAGAAGALALSIGAETMPIVAAACLAVAFVWLALGERARPGIEGFTLAFVATLTATFLATVPPGARMVAYCDAYSAGFYLPGVVGAGALFAAAALGRQQRLPGRFMMLAGVGALAGAAALAFAPQCFANPLAGLDPMLRELWLEKVTEAQSLLDLARSTPEALVSNYLLSLAALALCLYAAWTGNRCRQALTLALLLATALLVASIQVRGAVFGNLFAIFAFVPVVAALRARMHVEPGNWRRALAFCAAVIVLTPTSWAIAGHLAFSEETANAADAPSPTARSCQTAEALAPLRGLAPTTVSSVSNLGASILRFTGHRVLSAPYHRNQGGMLTQLHLAMEPPESARAFMQGAGVGILVYCPGDPETRMLARRAPDGLYAEIGEGRVPTYLERVPSVGDISIFRVR</sequence>
<keyword evidence="3" id="KW-1185">Reference proteome</keyword>
<dbReference type="EMBL" id="CP032509">
    <property type="protein sequence ID" value="AZN69914.1"/>
    <property type="molecule type" value="Genomic_DNA"/>
</dbReference>
<feature type="transmembrane region" description="Helical" evidence="1">
    <location>
        <begin position="27"/>
        <end position="44"/>
    </location>
</feature>
<feature type="transmembrane region" description="Helical" evidence="1">
    <location>
        <begin position="361"/>
        <end position="381"/>
    </location>
</feature>
<evidence type="ECO:0000313" key="3">
    <source>
        <dbReference type="Proteomes" id="UP000268192"/>
    </source>
</evidence>
<reference evidence="2 3" key="1">
    <citation type="submission" date="2018-09" db="EMBL/GenBank/DDBJ databases">
        <title>Marinorhizobium profundi gen. nov., sp. nov., isolated from a deep-sea sediment sample from the New Britain Trench and proposal of Marinorhizobiaceae fam. nov. in the order Rhizobiales of the class Alphaproteobacteria.</title>
        <authorList>
            <person name="Cao J."/>
        </authorList>
    </citation>
    <scope>NUCLEOTIDE SEQUENCE [LARGE SCALE GENOMIC DNA]</scope>
    <source>
        <strain evidence="2 3">WS11</strain>
    </source>
</reference>
<feature type="transmembrane region" description="Helical" evidence="1">
    <location>
        <begin position="304"/>
        <end position="322"/>
    </location>
</feature>
<evidence type="ECO:0000256" key="1">
    <source>
        <dbReference type="SAM" id="Phobius"/>
    </source>
</evidence>
<feature type="transmembrane region" description="Helical" evidence="1">
    <location>
        <begin position="218"/>
        <end position="234"/>
    </location>
</feature>
<evidence type="ECO:0000313" key="2">
    <source>
        <dbReference type="EMBL" id="AZN69914.1"/>
    </source>
</evidence>
<organism evidence="2 3">
    <name type="scientific">Georhizobium profundi</name>
    <dbReference type="NCBI Taxonomy" id="2341112"/>
    <lineage>
        <taxon>Bacteria</taxon>
        <taxon>Pseudomonadati</taxon>
        <taxon>Pseudomonadota</taxon>
        <taxon>Alphaproteobacteria</taxon>
        <taxon>Hyphomicrobiales</taxon>
        <taxon>Rhizobiaceae</taxon>
        <taxon>Georhizobium</taxon>
    </lineage>
</organism>
<gene>
    <name evidence="2" type="ORF">D5400_00305</name>
</gene>
<dbReference type="KEGG" id="abaw:D5400_00305"/>
<feature type="transmembrane region" description="Helical" evidence="1">
    <location>
        <begin position="411"/>
        <end position="430"/>
    </location>
</feature>
<feature type="transmembrane region" description="Helical" evidence="1">
    <location>
        <begin position="442"/>
        <end position="465"/>
    </location>
</feature>
<feature type="transmembrane region" description="Helical" evidence="1">
    <location>
        <begin position="148"/>
        <end position="167"/>
    </location>
</feature>
<protein>
    <recommendedName>
        <fullName evidence="4">GtrA family protein</fullName>
    </recommendedName>
</protein>
<feature type="transmembrane region" description="Helical" evidence="1">
    <location>
        <begin position="122"/>
        <end position="141"/>
    </location>
</feature>
<keyword evidence="1" id="KW-0472">Membrane</keyword>
<keyword evidence="1" id="KW-0812">Transmembrane</keyword>
<name>A0A3S9AYZ1_9HYPH</name>
<accession>A0A3S9AYZ1</accession>
<dbReference type="AlphaFoldDB" id="A0A3S9AYZ1"/>